<feature type="region of interest" description="Disordered" evidence="7">
    <location>
        <begin position="413"/>
        <end position="445"/>
    </location>
</feature>
<dbReference type="GO" id="GO:0005524">
    <property type="term" value="F:ATP binding"/>
    <property type="evidence" value="ECO:0007669"/>
    <property type="project" value="UniProtKB-KW"/>
</dbReference>
<protein>
    <submittedName>
        <fullName evidence="8">Uncharacterized protein</fullName>
    </submittedName>
</protein>
<comment type="caution">
    <text evidence="8">The sequence shown here is derived from an EMBL/GenBank/DDBJ whole genome shotgun (WGS) entry which is preliminary data.</text>
</comment>
<dbReference type="PANTHER" id="PTHR37739">
    <property type="entry name" value="KINESIN-LIKE PROTEIN KIN-12D"/>
    <property type="match status" value="1"/>
</dbReference>
<feature type="compositionally biased region" description="Low complexity" evidence="7">
    <location>
        <begin position="680"/>
        <end position="690"/>
    </location>
</feature>
<evidence type="ECO:0000256" key="3">
    <source>
        <dbReference type="ARBA" id="ARBA00022840"/>
    </source>
</evidence>
<evidence type="ECO:0000313" key="8">
    <source>
        <dbReference type="EMBL" id="KAG5481514.1"/>
    </source>
</evidence>
<feature type="compositionally biased region" description="Low complexity" evidence="7">
    <location>
        <begin position="39"/>
        <end position="59"/>
    </location>
</feature>
<evidence type="ECO:0000256" key="1">
    <source>
        <dbReference type="ARBA" id="ARBA00022701"/>
    </source>
</evidence>
<dbReference type="KEGG" id="lmat:92515498"/>
<dbReference type="EMBL" id="JAFEUZ010000017">
    <property type="protein sequence ID" value="KAG5481514.1"/>
    <property type="molecule type" value="Genomic_DNA"/>
</dbReference>
<dbReference type="AlphaFoldDB" id="A0A836GWN7"/>
<evidence type="ECO:0000256" key="2">
    <source>
        <dbReference type="ARBA" id="ARBA00022741"/>
    </source>
</evidence>
<feature type="region of interest" description="Disordered" evidence="7">
    <location>
        <begin position="494"/>
        <end position="661"/>
    </location>
</feature>
<dbReference type="GeneID" id="92515498"/>
<feature type="region of interest" description="Disordered" evidence="7">
    <location>
        <begin position="135"/>
        <end position="235"/>
    </location>
</feature>
<dbReference type="PANTHER" id="PTHR37739:SF14">
    <property type="entry name" value="KINESIN-LIKE PROTEIN KIN-12E"/>
    <property type="match status" value="1"/>
</dbReference>
<feature type="compositionally biased region" description="Polar residues" evidence="7">
    <location>
        <begin position="21"/>
        <end position="38"/>
    </location>
</feature>
<dbReference type="OrthoDB" id="252579at2759"/>
<keyword evidence="1" id="KW-0493">Microtubule</keyword>
<feature type="compositionally biased region" description="Basic and acidic residues" evidence="7">
    <location>
        <begin position="190"/>
        <end position="202"/>
    </location>
</feature>
<keyword evidence="4 6" id="KW-0175">Coiled coil</keyword>
<feature type="compositionally biased region" description="Low complexity" evidence="7">
    <location>
        <begin position="603"/>
        <end position="627"/>
    </location>
</feature>
<evidence type="ECO:0000256" key="5">
    <source>
        <dbReference type="ARBA" id="ARBA00023175"/>
    </source>
</evidence>
<feature type="compositionally biased region" description="Low complexity" evidence="7">
    <location>
        <begin position="66"/>
        <end position="77"/>
    </location>
</feature>
<evidence type="ECO:0000256" key="7">
    <source>
        <dbReference type="SAM" id="MobiDB-lite"/>
    </source>
</evidence>
<organism evidence="8 9">
    <name type="scientific">Leishmania martiniquensis</name>
    <dbReference type="NCBI Taxonomy" id="1580590"/>
    <lineage>
        <taxon>Eukaryota</taxon>
        <taxon>Discoba</taxon>
        <taxon>Euglenozoa</taxon>
        <taxon>Kinetoplastea</taxon>
        <taxon>Metakinetoplastina</taxon>
        <taxon>Trypanosomatida</taxon>
        <taxon>Trypanosomatidae</taxon>
        <taxon>Leishmaniinae</taxon>
        <taxon>Leishmania</taxon>
    </lineage>
</organism>
<evidence type="ECO:0000256" key="4">
    <source>
        <dbReference type="ARBA" id="ARBA00023054"/>
    </source>
</evidence>
<keyword evidence="2" id="KW-0547">Nucleotide-binding</keyword>
<name>A0A836GWN7_9TRYP</name>
<dbReference type="GO" id="GO:0005874">
    <property type="term" value="C:microtubule"/>
    <property type="evidence" value="ECO:0007669"/>
    <property type="project" value="UniProtKB-KW"/>
</dbReference>
<sequence length="1228" mass="130483">MDTRETQLFTLEKQRRPSPRAASTENGSSSVTYPSGQESGTTPATGSSGSGAAAAGHGACRPASERVTVATATAASPRTPPPRGSGSVRHLAREGGTVGPFWDVTAFASPASTFASTTEYGRAMADLLDSVASASSTSASRTPPPSSSSLPGGKAARPSSRQRHLDQPPPPQRWPSSAEVTAPLACFGDVEGRADGSPEWGRRTPTQQKQQGQQQCHRSAPPHDPLPASRMAQQERVTTLAEVAATYTSTISVDDETSSHLSTTPLAETRARRGSDWASPSEVLQLRALFQNMVSRYTKDVQALTSELAKAQEERAAYARERKKVRELQQACEDGVAACARAKEWEAQWVEERALLRVQMERVMVENQQLQLHMLAKQKSHIHRAPLRGGATGRRERVQAAVQAVASATTAMSSASPSPCASWPPLPLPTTVTPTTMRGYSASPQSLDSLGARGFHASLPSAARAAATGMEQTDVTLPYTFLSSTSSLPEVLQYSAPQRGGGGAAALSPPPISSSTSRQIARAGSTSPTSAGGAAGTQQSHSMPPQRSYPSASGDAESAGKQYGDCGHASTRPLQQRGGPQRYPRSGANHNEEPHNSSIMTPSLSTSDAATSSSVGAAAAAACATSGSEDDQGGAEQSVRPPHQQWMRPDGREGGVCDATREGELNPSYALGVAELSCTSGGSSSPSPAANIHTMLPGGDLVQVPEQGAGDHSGGGGCHLLEQVGGETVGEGVAAASAPSSSPAATAASGLPTTVTASAATATTPSLGSSATMTAASSWSLQYLYQLPRTPAEALQEELRLLKEVRRLDEENQVLHARLDYLQALKEIDTNRCEQQRLRIAQAHDQSRHSAMQWELSSRQLESQVRQSEAKCVELQEALRDVLQMAKKQQELSQARLVELEMSCRARLDATRDEAMAKVGALRNSLREMAASLATMSASPLPPTVAQEVAQLREERGQHQCTIERLQSELHTLRAAHETLQVDYSALQADAQMRRARLEGDLASSRELLATAQRDQECAKSRIEELEEEVERLRAAVTASEGCMHAMEERLRLATDELTVQQERLDEASVWQARALGAEEELGTQRAYYEEEIDVYKTAGCALQDRHHAEVEGLVRRYERLQVRYEAAKVRLAAAVSRFGAAAVLAAAGGNIKTRRSQRKKADSDVPANSPGDLIDTVGPSPLPATIQAGASPSHVAAAAYDTLQALRASGQVTEKLMRSLNRSTSPP</sequence>
<evidence type="ECO:0000313" key="9">
    <source>
        <dbReference type="Proteomes" id="UP000673552"/>
    </source>
</evidence>
<accession>A0A836GWN7</accession>
<dbReference type="Proteomes" id="UP000673552">
    <property type="component" value="Chromosome 17"/>
</dbReference>
<gene>
    <name evidence="8" type="ORF">LSCM1_05532</name>
</gene>
<dbReference type="RefSeq" id="XP_067179621.1">
    <property type="nucleotide sequence ID" value="XM_067322986.1"/>
</dbReference>
<evidence type="ECO:0000256" key="6">
    <source>
        <dbReference type="SAM" id="Coils"/>
    </source>
</evidence>
<reference evidence="8 9" key="1">
    <citation type="submission" date="2021-03" db="EMBL/GenBank/DDBJ databases">
        <title>Leishmania (Mundinia) martiniquensis Genome sequencing and assembly.</title>
        <authorList>
            <person name="Almutairi H."/>
            <person name="Gatherer D."/>
        </authorList>
    </citation>
    <scope>NUCLEOTIDE SEQUENCE [LARGE SCALE GENOMIC DNA]</scope>
    <source>
        <strain evidence="8">LSCM1</strain>
    </source>
</reference>
<feature type="region of interest" description="Disordered" evidence="7">
    <location>
        <begin position="1153"/>
        <end position="1174"/>
    </location>
</feature>
<feature type="coiled-coil region" evidence="6">
    <location>
        <begin position="294"/>
        <end position="331"/>
    </location>
</feature>
<dbReference type="InterPro" id="IPR044986">
    <property type="entry name" value="KIF15/KIN-12"/>
</dbReference>
<keyword evidence="9" id="KW-1185">Reference proteome</keyword>
<feature type="compositionally biased region" description="Polar residues" evidence="7">
    <location>
        <begin position="516"/>
        <end position="551"/>
    </location>
</feature>
<proteinExistence type="predicted"/>
<feature type="compositionally biased region" description="Basic and acidic residues" evidence="7">
    <location>
        <begin position="649"/>
        <end position="661"/>
    </location>
</feature>
<feature type="region of interest" description="Disordered" evidence="7">
    <location>
        <begin position="677"/>
        <end position="720"/>
    </location>
</feature>
<feature type="coiled-coil region" evidence="6">
    <location>
        <begin position="949"/>
        <end position="1064"/>
    </location>
</feature>
<feature type="coiled-coil region" evidence="6">
    <location>
        <begin position="858"/>
        <end position="885"/>
    </location>
</feature>
<keyword evidence="5" id="KW-0505">Motor protein</keyword>
<feature type="coiled-coil region" evidence="6">
    <location>
        <begin position="1111"/>
        <end position="1138"/>
    </location>
</feature>
<feature type="region of interest" description="Disordered" evidence="7">
    <location>
        <begin position="1"/>
        <end position="92"/>
    </location>
</feature>
<keyword evidence="3" id="KW-0067">ATP-binding</keyword>